<dbReference type="GO" id="GO:0008643">
    <property type="term" value="P:carbohydrate transport"/>
    <property type="evidence" value="ECO:0007669"/>
    <property type="project" value="InterPro"/>
</dbReference>
<evidence type="ECO:0000313" key="3">
    <source>
        <dbReference type="EMBL" id="TQN49295.1"/>
    </source>
</evidence>
<proteinExistence type="inferred from homology"/>
<keyword evidence="2" id="KW-0732">Signal</keyword>
<sequence length="401" mass="43011">MLRQQNRYRNILLSSILFCASTAPAWAASTGQSIPEAAHQNWWRGISLVIHGQVEGVSNLSGGISTGSTATGLWKGGLALHTSKAGWWQGGLFVVEGLAADSSNPDSLYIGDLQSVSNLTTPYQHMAHLYKAYYRQKFGDYTLRLGLLNPNDYFNDTGVAGELFNASYGIYPIISANIPFTPTYPYSSLGAIAAASWGNTTVMLGAFGADGVHPFRAPWGSDGMIYYGEVDQSIPIGPGTAMLKAGGYYNHIYGPYLTQNIGIGSSTSQGGFYGTAEYRWKADQMTWGVFLQGGGAPNAAAVSPVNAYVGAGLRLRHFIPDSPGSTLSLGMARAWQRQSGSNAGGAETSLEVNFKQPVFKDFYIQPDLQYIVNPGANGPGNTLPNAFVAIIRLGWHYHLHA</sequence>
<accession>A0A543PYY7</accession>
<feature type="signal peptide" evidence="2">
    <location>
        <begin position="1"/>
        <end position="27"/>
    </location>
</feature>
<protein>
    <submittedName>
        <fullName evidence="3">Uncharacterized protein</fullName>
    </submittedName>
</protein>
<evidence type="ECO:0000256" key="1">
    <source>
        <dbReference type="ARBA" id="ARBA00008769"/>
    </source>
</evidence>
<dbReference type="Gene3D" id="2.40.160.180">
    <property type="entry name" value="Carbohydrate-selective porin OprB"/>
    <property type="match status" value="1"/>
</dbReference>
<dbReference type="GO" id="GO:0016020">
    <property type="term" value="C:membrane"/>
    <property type="evidence" value="ECO:0007669"/>
    <property type="project" value="InterPro"/>
</dbReference>
<dbReference type="EMBL" id="SZUV01000006">
    <property type="protein sequence ID" value="TQN49295.1"/>
    <property type="molecule type" value="Genomic_DNA"/>
</dbReference>
<name>A0A543PYY7_ACITH</name>
<dbReference type="RefSeq" id="WP_142090083.1">
    <property type="nucleotide sequence ID" value="NZ_SZUV01000006.1"/>
</dbReference>
<feature type="chain" id="PRO_5022260204" evidence="2">
    <location>
        <begin position="28"/>
        <end position="401"/>
    </location>
</feature>
<evidence type="ECO:0000256" key="2">
    <source>
        <dbReference type="RuleBase" id="RU363072"/>
    </source>
</evidence>
<dbReference type="GO" id="GO:0015288">
    <property type="term" value="F:porin activity"/>
    <property type="evidence" value="ECO:0007669"/>
    <property type="project" value="InterPro"/>
</dbReference>
<organism evidence="3 4">
    <name type="scientific">Acidithiobacillus thiooxidans ATCC 19377</name>
    <dbReference type="NCBI Taxonomy" id="637390"/>
    <lineage>
        <taxon>Bacteria</taxon>
        <taxon>Pseudomonadati</taxon>
        <taxon>Pseudomonadota</taxon>
        <taxon>Acidithiobacillia</taxon>
        <taxon>Acidithiobacillales</taxon>
        <taxon>Acidithiobacillaceae</taxon>
        <taxon>Acidithiobacillus</taxon>
    </lineage>
</organism>
<comment type="similarity">
    <text evidence="1 2">Belongs to the OprB family.</text>
</comment>
<evidence type="ECO:0000313" key="4">
    <source>
        <dbReference type="Proteomes" id="UP000315403"/>
    </source>
</evidence>
<dbReference type="InterPro" id="IPR038673">
    <property type="entry name" value="OprB_sf"/>
</dbReference>
<dbReference type="Pfam" id="PF04966">
    <property type="entry name" value="OprB"/>
    <property type="match status" value="1"/>
</dbReference>
<dbReference type="PANTHER" id="PTHR37944">
    <property type="entry name" value="PORIN B"/>
    <property type="match status" value="1"/>
</dbReference>
<dbReference type="InterPro" id="IPR052932">
    <property type="entry name" value="OprB_Porin"/>
</dbReference>
<gene>
    <name evidence="3" type="ORF">DLNHIDIE_03340</name>
</gene>
<dbReference type="PANTHER" id="PTHR37944:SF1">
    <property type="entry name" value="PORIN B"/>
    <property type="match status" value="1"/>
</dbReference>
<comment type="caution">
    <text evidence="3">The sequence shown here is derived from an EMBL/GenBank/DDBJ whole genome shotgun (WGS) entry which is preliminary data.</text>
</comment>
<dbReference type="Proteomes" id="UP000315403">
    <property type="component" value="Unassembled WGS sequence"/>
</dbReference>
<reference evidence="3 4" key="1">
    <citation type="submission" date="2019-03" db="EMBL/GenBank/DDBJ databases">
        <title>New insights into Acidothiobacillus thiooxidans sulfur metabolism through coupled gene expression, solution geochemistry, microscopy and spectroscopy analyses.</title>
        <authorList>
            <person name="Camacho D."/>
            <person name="Frazao R."/>
            <person name="Fouillen A."/>
            <person name="Nanci A."/>
            <person name="Lang B.F."/>
            <person name="Apte S.C."/>
            <person name="Baron C."/>
            <person name="Warren L.A."/>
        </authorList>
    </citation>
    <scope>NUCLEOTIDE SEQUENCE [LARGE SCALE GENOMIC DNA]</scope>
    <source>
        <strain evidence="3 4">ATCC 19377</strain>
    </source>
</reference>
<dbReference type="InterPro" id="IPR007049">
    <property type="entry name" value="Carb-sel_porin_OprB"/>
</dbReference>
<dbReference type="AlphaFoldDB" id="A0A543PYY7"/>